<sequence>MAGGGPAGRGSAGRFAVGAAAAALLLLAVTGCGSPRYTYVKNSGERTYFKVPAGWNRIGQHDLDQLLSGDDPDSAAARARPQVSWSVAYDATRPADATHLFGLDGGEQPFVYAQIRRVSDETRDQISLNLLRDAFLPVTAQSRQQAADAGQPLTGFELLRDQVLTPGGGLRGVRSVFNYRLGRLALLQTFDVTTYASDDGRLYELVVRCSARCYRNRSAELDAVARSFTVRKHR</sequence>
<proteinExistence type="predicted"/>
<dbReference type="RefSeq" id="WP_378253844.1">
    <property type="nucleotide sequence ID" value="NZ_JBHSIT010000003.1"/>
</dbReference>
<dbReference type="EMBL" id="JBHSIT010000003">
    <property type="protein sequence ID" value="MFC4907771.1"/>
    <property type="molecule type" value="Genomic_DNA"/>
</dbReference>
<dbReference type="Proteomes" id="UP001595872">
    <property type="component" value="Unassembled WGS sequence"/>
</dbReference>
<name>A0ABV9TUI9_9ACTN</name>
<accession>A0ABV9TUI9</accession>
<evidence type="ECO:0000313" key="1">
    <source>
        <dbReference type="EMBL" id="MFC4907771.1"/>
    </source>
</evidence>
<protein>
    <recommendedName>
        <fullName evidence="3">Lipoprotein</fullName>
    </recommendedName>
</protein>
<reference evidence="2" key="1">
    <citation type="journal article" date="2019" name="Int. J. Syst. Evol. Microbiol.">
        <title>The Global Catalogue of Microorganisms (GCM) 10K type strain sequencing project: providing services to taxonomists for standard genome sequencing and annotation.</title>
        <authorList>
            <consortium name="The Broad Institute Genomics Platform"/>
            <consortium name="The Broad Institute Genome Sequencing Center for Infectious Disease"/>
            <person name="Wu L."/>
            <person name="Ma J."/>
        </authorList>
    </citation>
    <scope>NUCLEOTIDE SEQUENCE [LARGE SCALE GENOMIC DNA]</scope>
    <source>
        <strain evidence="2">KLKA75</strain>
    </source>
</reference>
<keyword evidence="2" id="KW-1185">Reference proteome</keyword>
<evidence type="ECO:0008006" key="3">
    <source>
        <dbReference type="Google" id="ProtNLM"/>
    </source>
</evidence>
<comment type="caution">
    <text evidence="1">The sequence shown here is derived from an EMBL/GenBank/DDBJ whole genome shotgun (WGS) entry which is preliminary data.</text>
</comment>
<gene>
    <name evidence="1" type="ORF">ACFPCY_10600</name>
</gene>
<evidence type="ECO:0000313" key="2">
    <source>
        <dbReference type="Proteomes" id="UP001595872"/>
    </source>
</evidence>
<organism evidence="1 2">
    <name type="scientific">Actinomadura gamaensis</name>
    <dbReference type="NCBI Taxonomy" id="1763541"/>
    <lineage>
        <taxon>Bacteria</taxon>
        <taxon>Bacillati</taxon>
        <taxon>Actinomycetota</taxon>
        <taxon>Actinomycetes</taxon>
        <taxon>Streptosporangiales</taxon>
        <taxon>Thermomonosporaceae</taxon>
        <taxon>Actinomadura</taxon>
    </lineage>
</organism>